<feature type="transmembrane region" description="Helical" evidence="6">
    <location>
        <begin position="29"/>
        <end position="48"/>
    </location>
</feature>
<evidence type="ECO:0000256" key="1">
    <source>
        <dbReference type="ARBA" id="ARBA00004141"/>
    </source>
</evidence>
<proteinExistence type="predicted"/>
<dbReference type="Proteomes" id="UP000253551">
    <property type="component" value="Unassembled WGS sequence"/>
</dbReference>
<comment type="subcellular location">
    <subcellularLocation>
        <location evidence="1">Membrane</location>
        <topology evidence="1">Multi-pass membrane protein</topology>
    </subcellularLocation>
</comment>
<dbReference type="GO" id="GO:0016020">
    <property type="term" value="C:membrane"/>
    <property type="evidence" value="ECO:0007669"/>
    <property type="project" value="UniProtKB-SubCell"/>
</dbReference>
<gene>
    <name evidence="7" type="ORF">CU098_008024</name>
</gene>
<keyword evidence="4 6" id="KW-0472">Membrane</keyword>
<name>A0A367JW15_RHIST</name>
<dbReference type="AlphaFoldDB" id="A0A367JW15"/>
<keyword evidence="2 6" id="KW-0812">Transmembrane</keyword>
<feature type="transmembrane region" description="Helical" evidence="6">
    <location>
        <begin position="242"/>
        <end position="264"/>
    </location>
</feature>
<evidence type="ECO:0000313" key="7">
    <source>
        <dbReference type="EMBL" id="RCH94174.1"/>
    </source>
</evidence>
<reference evidence="7 8" key="1">
    <citation type="journal article" date="2018" name="G3 (Bethesda)">
        <title>Phylogenetic and Phylogenomic Definition of Rhizopus Species.</title>
        <authorList>
            <person name="Gryganskyi A.P."/>
            <person name="Golan J."/>
            <person name="Dolatabadi S."/>
            <person name="Mondo S."/>
            <person name="Robb S."/>
            <person name="Idnurm A."/>
            <person name="Muszewska A."/>
            <person name="Steczkiewicz K."/>
            <person name="Masonjones S."/>
            <person name="Liao H.L."/>
            <person name="Gajdeczka M.T."/>
            <person name="Anike F."/>
            <person name="Vuek A."/>
            <person name="Anishchenko I.M."/>
            <person name="Voigt K."/>
            <person name="de Hoog G.S."/>
            <person name="Smith M.E."/>
            <person name="Heitman J."/>
            <person name="Vilgalys R."/>
            <person name="Stajich J.E."/>
        </authorList>
    </citation>
    <scope>NUCLEOTIDE SEQUENCE [LARGE SCALE GENOMIC DNA]</scope>
    <source>
        <strain evidence="7 8">LSU 92-RS-03</strain>
    </source>
</reference>
<dbReference type="STRING" id="4846.A0A367JW15"/>
<evidence type="ECO:0000256" key="2">
    <source>
        <dbReference type="ARBA" id="ARBA00022692"/>
    </source>
</evidence>
<feature type="region of interest" description="Disordered" evidence="5">
    <location>
        <begin position="271"/>
        <end position="304"/>
    </location>
</feature>
<evidence type="ECO:0000256" key="5">
    <source>
        <dbReference type="SAM" id="MobiDB-lite"/>
    </source>
</evidence>
<feature type="transmembrane region" description="Helical" evidence="6">
    <location>
        <begin position="128"/>
        <end position="151"/>
    </location>
</feature>
<dbReference type="EMBL" id="PJQM01002591">
    <property type="protein sequence ID" value="RCH94174.1"/>
    <property type="molecule type" value="Genomic_DNA"/>
</dbReference>
<evidence type="ECO:0000256" key="4">
    <source>
        <dbReference type="ARBA" id="ARBA00023136"/>
    </source>
</evidence>
<dbReference type="OrthoDB" id="3358017at2759"/>
<sequence length="321" mass="36396">MTSEDNSTSLITNDEELYLVFHYHPSRDLAYVGIAVFAILALLLLQTVHRQKAPKFMMKVPILAILECVGFILRVEAINGKFEDVAIAMNVLLLIAPNLLSLANYNCMIHILTLADIQNEKILYRPKVASMILTACTLSSSILQAAGGGMISNTSTKDPGYALLFVGLVFQLIVYLAYIFILNYVHKNPKFDYQFYGAYNPKQQLVYFLYITTSAFVIRNVYRIIQYSLLLGGHPISSEWTFYVFDALMVAACFAIFVIIPRFFPRHDTEKENEMNQPQDYNTPTPPYEPHYPQSTLNGSGNNCIPSYGKANMEYKPDTRF</sequence>
<accession>A0A367JW15</accession>
<feature type="transmembrane region" description="Helical" evidence="6">
    <location>
        <begin position="205"/>
        <end position="222"/>
    </location>
</feature>
<protein>
    <submittedName>
        <fullName evidence="7">Uncharacterized protein</fullName>
    </submittedName>
</protein>
<dbReference type="PANTHER" id="PTHR31465:SF1">
    <property type="entry name" value="PROTEIN RTA1-RELATED"/>
    <property type="match status" value="1"/>
</dbReference>
<keyword evidence="8" id="KW-1185">Reference proteome</keyword>
<evidence type="ECO:0000256" key="6">
    <source>
        <dbReference type="SAM" id="Phobius"/>
    </source>
</evidence>
<dbReference type="InterPro" id="IPR007568">
    <property type="entry name" value="RTA1"/>
</dbReference>
<dbReference type="Pfam" id="PF04479">
    <property type="entry name" value="RTA1"/>
    <property type="match status" value="1"/>
</dbReference>
<feature type="compositionally biased region" description="Polar residues" evidence="5">
    <location>
        <begin position="293"/>
        <end position="304"/>
    </location>
</feature>
<feature type="transmembrane region" description="Helical" evidence="6">
    <location>
        <begin position="85"/>
        <end position="107"/>
    </location>
</feature>
<evidence type="ECO:0000256" key="3">
    <source>
        <dbReference type="ARBA" id="ARBA00022989"/>
    </source>
</evidence>
<comment type="caution">
    <text evidence="7">The sequence shown here is derived from an EMBL/GenBank/DDBJ whole genome shotgun (WGS) entry which is preliminary data.</text>
</comment>
<organism evidence="7 8">
    <name type="scientific">Rhizopus stolonifer</name>
    <name type="common">Rhizopus nigricans</name>
    <dbReference type="NCBI Taxonomy" id="4846"/>
    <lineage>
        <taxon>Eukaryota</taxon>
        <taxon>Fungi</taxon>
        <taxon>Fungi incertae sedis</taxon>
        <taxon>Mucoromycota</taxon>
        <taxon>Mucoromycotina</taxon>
        <taxon>Mucoromycetes</taxon>
        <taxon>Mucorales</taxon>
        <taxon>Mucorineae</taxon>
        <taxon>Rhizopodaceae</taxon>
        <taxon>Rhizopus</taxon>
    </lineage>
</organism>
<evidence type="ECO:0000313" key="8">
    <source>
        <dbReference type="Proteomes" id="UP000253551"/>
    </source>
</evidence>
<dbReference type="PANTHER" id="PTHR31465">
    <property type="entry name" value="PROTEIN RTA1-RELATED"/>
    <property type="match status" value="1"/>
</dbReference>
<feature type="transmembrane region" description="Helical" evidence="6">
    <location>
        <begin position="163"/>
        <end position="185"/>
    </location>
</feature>
<feature type="transmembrane region" description="Helical" evidence="6">
    <location>
        <begin position="60"/>
        <end position="79"/>
    </location>
</feature>
<keyword evidence="3 6" id="KW-1133">Transmembrane helix</keyword>